<evidence type="ECO:0000256" key="4">
    <source>
        <dbReference type="ARBA" id="ARBA00022605"/>
    </source>
</evidence>
<evidence type="ECO:0000256" key="7">
    <source>
        <dbReference type="ARBA" id="ARBA00023304"/>
    </source>
</evidence>
<comment type="similarity">
    <text evidence="2">Belongs to the class-IV pyridoxal-phosphate-dependent aminotransferase family.</text>
</comment>
<dbReference type="FunFam" id="3.20.10.10:FF:000004">
    <property type="entry name" value="Branched-chain-amino-acid aminotransferase"/>
    <property type="match status" value="1"/>
</dbReference>
<dbReference type="InterPro" id="IPR036038">
    <property type="entry name" value="Aminotransferase-like"/>
</dbReference>
<dbReference type="Proteomes" id="UP000274131">
    <property type="component" value="Unassembled WGS sequence"/>
</dbReference>
<dbReference type="InterPro" id="IPR043132">
    <property type="entry name" value="BCAT-like_C"/>
</dbReference>
<dbReference type="GO" id="GO:0009098">
    <property type="term" value="P:L-leucine biosynthetic process"/>
    <property type="evidence" value="ECO:0007669"/>
    <property type="project" value="TreeGrafter"/>
</dbReference>
<name>A0A0N4VHH5_ENTVE</name>
<dbReference type="GO" id="GO:0005739">
    <property type="term" value="C:mitochondrion"/>
    <property type="evidence" value="ECO:0007669"/>
    <property type="project" value="TreeGrafter"/>
</dbReference>
<dbReference type="GO" id="GO:0009099">
    <property type="term" value="P:L-valine biosynthetic process"/>
    <property type="evidence" value="ECO:0007669"/>
    <property type="project" value="TreeGrafter"/>
</dbReference>
<sequence>MKVSSIASPGRVLFNIQRFYAGAGAADVEAIKRAREARPFLHSDVTICKVNPKKLLKKPGPGDTLKFGQFFSDHMFEVDWSAANGWSKPSINPIHLLDLHPGSKCLHYAIELFEGMKAYRGVDGKIRLFRPEKNMERMRRSAFRSALPVSPISTTLPNEDKKLKIIIKTSSCLQMCCQLNAFQDFSAKELLEIIKDLVSLDRDWVPKMDASLYIRPTMIGTDKALGVGMAHEAKLFVVTGPVGIYFPGAVTLLADSDYVRAFRGGVGCYKMGCNYAPSIMVSTMAMSRGCHQVLWLYGPEEKITEVGTMNIMLFWKNEKGEEELVTPPVDDGLILPGVTRDSLLSLARSWNEFKVSERYVTMKEIRNAVKEKKMYEMFGVGTACVVSPVGKILYKNKDLGDYEELPIPTDTHKPNLMQRLFQTITGIQFGKIEKPEWTPIVC</sequence>
<dbReference type="Gene3D" id="3.30.470.10">
    <property type="match status" value="1"/>
</dbReference>
<dbReference type="Pfam" id="PF01063">
    <property type="entry name" value="Aminotran_4"/>
    <property type="match status" value="1"/>
</dbReference>
<evidence type="ECO:0000313" key="11">
    <source>
        <dbReference type="WBParaSite" id="EVEC_0001027601-mRNA-1"/>
    </source>
</evidence>
<keyword evidence="10" id="KW-1185">Reference proteome</keyword>
<dbReference type="InterPro" id="IPR005786">
    <property type="entry name" value="B_amino_transII"/>
</dbReference>
<gene>
    <name evidence="9" type="ORF">EVEC_LOCUS9621</name>
</gene>
<dbReference type="AlphaFoldDB" id="A0A0N4VHH5"/>
<proteinExistence type="inferred from homology"/>
<evidence type="ECO:0000256" key="6">
    <source>
        <dbReference type="ARBA" id="ARBA00022898"/>
    </source>
</evidence>
<dbReference type="Gene3D" id="3.20.10.10">
    <property type="entry name" value="D-amino Acid Aminotransferase, subunit A, domain 2"/>
    <property type="match status" value="1"/>
</dbReference>
<evidence type="ECO:0000313" key="9">
    <source>
        <dbReference type="EMBL" id="VDD94870.1"/>
    </source>
</evidence>
<dbReference type="WBParaSite" id="EVEC_0001027601-mRNA-1">
    <property type="protein sequence ID" value="EVEC_0001027601-mRNA-1"/>
    <property type="gene ID" value="EVEC_0001027601"/>
</dbReference>
<evidence type="ECO:0000256" key="1">
    <source>
        <dbReference type="ARBA" id="ARBA00001933"/>
    </source>
</evidence>
<evidence type="ECO:0000256" key="2">
    <source>
        <dbReference type="ARBA" id="ARBA00009320"/>
    </source>
</evidence>
<dbReference type="CDD" id="cd01557">
    <property type="entry name" value="BCAT_beta_family"/>
    <property type="match status" value="1"/>
</dbReference>
<keyword evidence="5" id="KW-0808">Transferase</keyword>
<dbReference type="PANTHER" id="PTHR11825:SF44">
    <property type="entry name" value="BRANCHED-CHAIN-AMINO-ACID AMINOTRANSFERASE"/>
    <property type="match status" value="1"/>
</dbReference>
<dbReference type="InterPro" id="IPR001544">
    <property type="entry name" value="Aminotrans_IV"/>
</dbReference>
<evidence type="ECO:0000256" key="8">
    <source>
        <dbReference type="PIRSR" id="PIRSR006468-1"/>
    </source>
</evidence>
<dbReference type="SUPFAM" id="SSF56752">
    <property type="entry name" value="D-aminoacid aminotransferase-like PLP-dependent enzymes"/>
    <property type="match status" value="2"/>
</dbReference>
<dbReference type="InterPro" id="IPR043131">
    <property type="entry name" value="BCAT-like_N"/>
</dbReference>
<dbReference type="OrthoDB" id="1732691at2759"/>
<reference evidence="9 10" key="2">
    <citation type="submission" date="2018-10" db="EMBL/GenBank/DDBJ databases">
        <authorList>
            <consortium name="Pathogen Informatics"/>
        </authorList>
    </citation>
    <scope>NUCLEOTIDE SEQUENCE [LARGE SCALE GENOMIC DNA]</scope>
</reference>
<keyword evidence="4" id="KW-0028">Amino-acid biosynthesis</keyword>
<reference evidence="11" key="1">
    <citation type="submission" date="2017-02" db="UniProtKB">
        <authorList>
            <consortium name="WormBaseParasite"/>
        </authorList>
    </citation>
    <scope>IDENTIFICATION</scope>
</reference>
<dbReference type="PIRSF" id="PIRSF006468">
    <property type="entry name" value="BCAT1"/>
    <property type="match status" value="1"/>
</dbReference>
<dbReference type="STRING" id="51028.A0A0N4VHH5"/>
<keyword evidence="6" id="KW-0663">Pyridoxal phosphate</keyword>
<dbReference type="GO" id="GO:0004084">
    <property type="term" value="F:branched-chain-amino-acid transaminase activity"/>
    <property type="evidence" value="ECO:0007669"/>
    <property type="project" value="InterPro"/>
</dbReference>
<protein>
    <submittedName>
        <fullName evidence="11">Branched-chain-amino-acid transaminase</fullName>
    </submittedName>
</protein>
<dbReference type="InterPro" id="IPR033939">
    <property type="entry name" value="BCAT_family"/>
</dbReference>
<comment type="cofactor">
    <cofactor evidence="1">
        <name>pyridoxal 5'-phosphate</name>
        <dbReference type="ChEBI" id="CHEBI:597326"/>
    </cofactor>
</comment>
<dbReference type="PANTHER" id="PTHR11825">
    <property type="entry name" value="SUBGROUP IIII AMINOTRANSFERASE"/>
    <property type="match status" value="1"/>
</dbReference>
<organism evidence="11">
    <name type="scientific">Enterobius vermicularis</name>
    <name type="common">Human pinworm</name>
    <dbReference type="NCBI Taxonomy" id="51028"/>
    <lineage>
        <taxon>Eukaryota</taxon>
        <taxon>Metazoa</taxon>
        <taxon>Ecdysozoa</taxon>
        <taxon>Nematoda</taxon>
        <taxon>Chromadorea</taxon>
        <taxon>Rhabditida</taxon>
        <taxon>Spirurina</taxon>
        <taxon>Oxyuridomorpha</taxon>
        <taxon>Oxyuroidea</taxon>
        <taxon>Oxyuridae</taxon>
        <taxon>Enterobius</taxon>
    </lineage>
</organism>
<keyword evidence="3" id="KW-0032">Aminotransferase</keyword>
<dbReference type="EMBL" id="UXUI01010179">
    <property type="protein sequence ID" value="VDD94870.1"/>
    <property type="molecule type" value="Genomic_DNA"/>
</dbReference>
<evidence type="ECO:0000256" key="5">
    <source>
        <dbReference type="ARBA" id="ARBA00022679"/>
    </source>
</evidence>
<accession>A0A0N4VHH5</accession>
<evidence type="ECO:0000313" key="10">
    <source>
        <dbReference type="Proteomes" id="UP000274131"/>
    </source>
</evidence>
<feature type="modified residue" description="N6-(pyridoxal phosphate)lysine" evidence="8">
    <location>
        <position position="270"/>
    </location>
</feature>
<keyword evidence="7" id="KW-0100">Branched-chain amino acid biosynthesis</keyword>
<evidence type="ECO:0000256" key="3">
    <source>
        <dbReference type="ARBA" id="ARBA00022576"/>
    </source>
</evidence>